<feature type="chain" id="PRO_5025680726" evidence="2">
    <location>
        <begin position="30"/>
        <end position="405"/>
    </location>
</feature>
<feature type="compositionally biased region" description="Low complexity" evidence="1">
    <location>
        <begin position="396"/>
        <end position="405"/>
    </location>
</feature>
<sequence>MTHPVRPTRRQFGALLFALLSTASRRAFAAGGNPKDNGLGGTGYISPMPDPDNGLGGTGVVGVIRGFGSVIVNGLRISYPSNAEVTIDGEPANPAAMRIGHVVSLVARRENGAYSTKKLDILREAVGAIEFVSDRKMRVLGQKIELGRNVKSDGLAVGRLVAVSGLRLPDQTIVASLVEPVAPGAAQLLGTVTRAKDGGLEIGGQRLEGVAESMLGRRVLLRGAQRGATLDASHVADAPWLPRGAERFVAETYLERYGSTVTTASGLDLGDANGMSFRGVVRAVVSFELDPAGGWSVQSFEPTESLGAHGAAGPRRMEQEAPKAAPDQTPPPSPGGGGTGFSLPGAPAEPGGFGPGGGFGLPDPGGPGGFGGPGDMGPGGPGPGGPGPGGMGPGGMFHPPGMRRR</sequence>
<reference evidence="3 4" key="1">
    <citation type="submission" date="2019-09" db="EMBL/GenBank/DDBJ databases">
        <title>Isolation and complete genome sequencing of Methylocystis species.</title>
        <authorList>
            <person name="Rumah B.L."/>
            <person name="Stead C.E."/>
            <person name="Stevens B.C."/>
            <person name="Minton N.P."/>
            <person name="Grosse-Honebrink A."/>
            <person name="Zhang Y."/>
        </authorList>
    </citation>
    <scope>NUCLEOTIDE SEQUENCE [LARGE SCALE GENOMIC DNA]</scope>
    <source>
        <strain evidence="3 4">BRCS2</strain>
    </source>
</reference>
<feature type="compositionally biased region" description="Gly residues" evidence="1">
    <location>
        <begin position="351"/>
        <end position="360"/>
    </location>
</feature>
<dbReference type="AlphaFoldDB" id="A0A6B8M643"/>
<keyword evidence="4" id="KW-1185">Reference proteome</keyword>
<evidence type="ECO:0000313" key="3">
    <source>
        <dbReference type="EMBL" id="QGM98361.1"/>
    </source>
</evidence>
<keyword evidence="2" id="KW-0732">Signal</keyword>
<proteinExistence type="predicted"/>
<dbReference type="EMBL" id="CP044331">
    <property type="protein sequence ID" value="QGM98361.1"/>
    <property type="molecule type" value="Genomic_DNA"/>
</dbReference>
<feature type="compositionally biased region" description="Gly residues" evidence="1">
    <location>
        <begin position="366"/>
        <end position="379"/>
    </location>
</feature>
<feature type="region of interest" description="Disordered" evidence="1">
    <location>
        <begin position="295"/>
        <end position="405"/>
    </location>
</feature>
<gene>
    <name evidence="3" type="ORF">F7D14_13320</name>
</gene>
<protein>
    <submittedName>
        <fullName evidence="3">Uncharacterized protein</fullName>
    </submittedName>
</protein>
<evidence type="ECO:0000256" key="2">
    <source>
        <dbReference type="SAM" id="SignalP"/>
    </source>
</evidence>
<evidence type="ECO:0000313" key="4">
    <source>
        <dbReference type="Proteomes" id="UP000422569"/>
    </source>
</evidence>
<evidence type="ECO:0000256" key="1">
    <source>
        <dbReference type="SAM" id="MobiDB-lite"/>
    </source>
</evidence>
<feature type="signal peptide" evidence="2">
    <location>
        <begin position="1"/>
        <end position="29"/>
    </location>
</feature>
<feature type="compositionally biased region" description="Low complexity" evidence="1">
    <location>
        <begin position="341"/>
        <end position="350"/>
    </location>
</feature>
<dbReference type="RefSeq" id="WP_016917875.1">
    <property type="nucleotide sequence ID" value="NZ_CP044331.1"/>
</dbReference>
<name>A0A6B8M643_9HYPH</name>
<accession>A0A6B8M643</accession>
<dbReference type="Proteomes" id="UP000422569">
    <property type="component" value="Chromosome"/>
</dbReference>
<dbReference type="KEGG" id="mpar:F7D14_13320"/>
<organism evidence="3 4">
    <name type="scientific">Methylocystis parvus</name>
    <dbReference type="NCBI Taxonomy" id="134"/>
    <lineage>
        <taxon>Bacteria</taxon>
        <taxon>Pseudomonadati</taxon>
        <taxon>Pseudomonadota</taxon>
        <taxon>Alphaproteobacteria</taxon>
        <taxon>Hyphomicrobiales</taxon>
        <taxon>Methylocystaceae</taxon>
        <taxon>Methylocystis</taxon>
    </lineage>
</organism>